<name>A0A800NEA3_CYTFI</name>
<protein>
    <submittedName>
        <fullName evidence="1">Uncharacterized protein</fullName>
    </submittedName>
</protein>
<proteinExistence type="predicted"/>
<sequence length="56" mass="6826">MVNRKAGKFINKKEKRKTGLLREIKYEILDSIVIESLIRIILWIPRFIFRFCKNVF</sequence>
<accession>A0A800NEA3</accession>
<dbReference type="Proteomes" id="UP000465778">
    <property type="component" value="Unassembled WGS sequence"/>
</dbReference>
<comment type="caution">
    <text evidence="1">The sequence shown here is derived from an EMBL/GenBank/DDBJ whole genome shotgun (WGS) entry which is preliminary data.</text>
</comment>
<dbReference type="EMBL" id="VDEM01000006">
    <property type="protein sequence ID" value="KAF0825258.1"/>
    <property type="molecule type" value="Genomic_DNA"/>
</dbReference>
<evidence type="ECO:0000313" key="2">
    <source>
        <dbReference type="Proteomes" id="UP000465778"/>
    </source>
</evidence>
<evidence type="ECO:0000313" key="1">
    <source>
        <dbReference type="EMBL" id="KAF0825258.1"/>
    </source>
</evidence>
<gene>
    <name evidence="1" type="ORF">KIS1582_1045</name>
</gene>
<organism evidence="1 2">
    <name type="scientific">Cytobacillus firmus</name>
    <name type="common">Bacillus firmus</name>
    <dbReference type="NCBI Taxonomy" id="1399"/>
    <lineage>
        <taxon>Bacteria</taxon>
        <taxon>Bacillati</taxon>
        <taxon>Bacillota</taxon>
        <taxon>Bacilli</taxon>
        <taxon>Bacillales</taxon>
        <taxon>Bacillaceae</taxon>
        <taxon>Cytobacillus</taxon>
    </lineage>
</organism>
<reference evidence="1 2" key="1">
    <citation type="journal article" date="2020" name="G3 (Bethesda)">
        <title>Whole Genome Sequencing and Comparative Genomics of Two Nematicidal Bacillus Strains Reveals a Wide Range of Possible Virulence Factors.</title>
        <authorList>
            <person name="Susic N."/>
            <person name="Janezic S."/>
            <person name="Rupnik M."/>
            <person name="Geric Stare B."/>
        </authorList>
    </citation>
    <scope>NUCLEOTIDE SEQUENCE [LARGE SCALE GENOMIC DNA]</scope>
    <source>
        <strain evidence="1 2">I-1582</strain>
    </source>
</reference>
<dbReference type="AlphaFoldDB" id="A0A800NEA3"/>